<dbReference type="GO" id="GO:0009086">
    <property type="term" value="P:methionine biosynthetic process"/>
    <property type="evidence" value="ECO:0007669"/>
    <property type="project" value="UniProtKB-KW"/>
</dbReference>
<evidence type="ECO:0000256" key="6">
    <source>
        <dbReference type="ARBA" id="ARBA00023002"/>
    </source>
</evidence>
<reference evidence="11 12" key="1">
    <citation type="journal article" date="2016" name="Nat. Commun.">
        <title>Thousands of microbial genomes shed light on interconnected biogeochemical processes in an aquifer system.</title>
        <authorList>
            <person name="Anantharaman K."/>
            <person name="Brown C.T."/>
            <person name="Hug L.A."/>
            <person name="Sharon I."/>
            <person name="Castelle C.J."/>
            <person name="Probst A.J."/>
            <person name="Thomas B.C."/>
            <person name="Singh A."/>
            <person name="Wilkins M.J."/>
            <person name="Karaoz U."/>
            <person name="Brodie E.L."/>
            <person name="Williams K.H."/>
            <person name="Hubbard S.S."/>
            <person name="Banfield J.F."/>
        </authorList>
    </citation>
    <scope>NUCLEOTIDE SEQUENCE [LARGE SCALE GENOMIC DNA]</scope>
</reference>
<comment type="caution">
    <text evidence="11">The sequence shown here is derived from an EMBL/GenBank/DDBJ whole genome shotgun (WGS) entry which is preliminary data.</text>
</comment>
<dbReference type="STRING" id="1798525.A3G90_00035"/>
<dbReference type="GO" id="GO:0004477">
    <property type="term" value="F:methenyltetrahydrofolate cyclohydrolase activity"/>
    <property type="evidence" value="ECO:0007669"/>
    <property type="project" value="TreeGrafter"/>
</dbReference>
<keyword evidence="3" id="KW-0658">Purine biosynthesis</keyword>
<comment type="pathway">
    <text evidence="1">One-carbon metabolism; tetrahydrofolate interconversion.</text>
</comment>
<dbReference type="GO" id="GO:0005829">
    <property type="term" value="C:cytosol"/>
    <property type="evidence" value="ECO:0007669"/>
    <property type="project" value="TreeGrafter"/>
</dbReference>
<dbReference type="InterPro" id="IPR020867">
    <property type="entry name" value="THF_DH/CycHdrlase_CS"/>
</dbReference>
<dbReference type="GO" id="GO:0035999">
    <property type="term" value="P:tetrahydrofolate interconversion"/>
    <property type="evidence" value="ECO:0007669"/>
    <property type="project" value="TreeGrafter"/>
</dbReference>
<evidence type="ECO:0000256" key="4">
    <source>
        <dbReference type="ARBA" id="ARBA00022801"/>
    </source>
</evidence>
<dbReference type="GO" id="GO:0006164">
    <property type="term" value="P:purine nucleotide biosynthetic process"/>
    <property type="evidence" value="ECO:0007669"/>
    <property type="project" value="UniProtKB-KW"/>
</dbReference>
<dbReference type="PRINTS" id="PR00085">
    <property type="entry name" value="THFDHDRGNASE"/>
</dbReference>
<evidence type="ECO:0000256" key="8">
    <source>
        <dbReference type="ARBA" id="ARBA00023268"/>
    </source>
</evidence>
<dbReference type="GO" id="GO:0004488">
    <property type="term" value="F:methylenetetrahydrofolate dehydrogenase (NADP+) activity"/>
    <property type="evidence" value="ECO:0007669"/>
    <property type="project" value="InterPro"/>
</dbReference>
<evidence type="ECO:0000259" key="9">
    <source>
        <dbReference type="Pfam" id="PF00763"/>
    </source>
</evidence>
<keyword evidence="2" id="KW-0554">One-carbon metabolism</keyword>
<accession>A0A1F6FF45</accession>
<sequence length="265" mass="26958">MLVDGKALAATLLSEVKVAVANSPKPPHLVVLTCAPNFETKKYLALKQAKAESLGIVVSVEVLPEDATTADMCAAITTALPTATGLIVQLPLPAQIDTATVLAAVPASHDVDAFSYSGALGAVLPPVVGAIARIAEVYNLNWAGKRVAVFGQGRLVGKPAAAFATSAGAHVTVLTETSTDAREVAQAADIIILGVGVPNLLTPDMVKEGVVVFDAGASEDGGLLVGDADPAVASKAALFTPVPGGIGPMTIALLFRNLLELQKRQ</sequence>
<dbReference type="InterPro" id="IPR046346">
    <property type="entry name" value="Aminoacid_DH-like_N_sf"/>
</dbReference>
<dbReference type="EMBL" id="MFMM01000001">
    <property type="protein sequence ID" value="OGG84476.1"/>
    <property type="molecule type" value="Genomic_DNA"/>
</dbReference>
<keyword evidence="5" id="KW-0521">NADP</keyword>
<organism evidence="11 12">
    <name type="scientific">Candidatus Kaiserbacteria bacterium RIFCSPLOWO2_12_FULL_45_26</name>
    <dbReference type="NCBI Taxonomy" id="1798525"/>
    <lineage>
        <taxon>Bacteria</taxon>
        <taxon>Candidatus Kaiseribacteriota</taxon>
    </lineage>
</organism>
<feature type="domain" description="Tetrahydrofolate dehydrogenase/cyclohydrolase NAD(P)-binding" evidence="10">
    <location>
        <begin position="130"/>
        <end position="264"/>
    </location>
</feature>
<proteinExistence type="predicted"/>
<dbReference type="Pfam" id="PF02882">
    <property type="entry name" value="THF_DHG_CYH_C"/>
    <property type="match status" value="1"/>
</dbReference>
<keyword evidence="8" id="KW-0511">Multifunctional enzyme</keyword>
<dbReference type="PANTHER" id="PTHR48099">
    <property type="entry name" value="C-1-TETRAHYDROFOLATE SYNTHASE, CYTOPLASMIC-RELATED"/>
    <property type="match status" value="1"/>
</dbReference>
<dbReference type="InterPro" id="IPR036291">
    <property type="entry name" value="NAD(P)-bd_dom_sf"/>
</dbReference>
<dbReference type="Gene3D" id="3.40.50.10860">
    <property type="entry name" value="Leucine Dehydrogenase, chain A, domain 1"/>
    <property type="match status" value="1"/>
</dbReference>
<keyword evidence="7" id="KW-0486">Methionine biosynthesis</keyword>
<dbReference type="PANTHER" id="PTHR48099:SF5">
    <property type="entry name" value="C-1-TETRAHYDROFOLATE SYNTHASE, CYTOPLASMIC"/>
    <property type="match status" value="1"/>
</dbReference>
<name>A0A1F6FF45_9BACT</name>
<dbReference type="InterPro" id="IPR020631">
    <property type="entry name" value="THF_DH/CycHdrlase_NAD-bd_dom"/>
</dbReference>
<evidence type="ECO:0000313" key="12">
    <source>
        <dbReference type="Proteomes" id="UP000177325"/>
    </source>
</evidence>
<dbReference type="SUPFAM" id="SSF53223">
    <property type="entry name" value="Aminoacid dehydrogenase-like, N-terminal domain"/>
    <property type="match status" value="1"/>
</dbReference>
<dbReference type="PROSITE" id="PS00767">
    <property type="entry name" value="THF_DHG_CYH_2"/>
    <property type="match status" value="1"/>
</dbReference>
<feature type="domain" description="Tetrahydrofolate dehydrogenase/cyclohydrolase catalytic" evidence="9">
    <location>
        <begin position="3"/>
        <end position="112"/>
    </location>
</feature>
<protein>
    <submittedName>
        <fullName evidence="11">Uncharacterized protein</fullName>
    </submittedName>
</protein>
<gene>
    <name evidence="11" type="ORF">A3G90_00035</name>
</gene>
<keyword evidence="7" id="KW-0028">Amino-acid biosynthesis</keyword>
<evidence type="ECO:0000256" key="2">
    <source>
        <dbReference type="ARBA" id="ARBA00022563"/>
    </source>
</evidence>
<keyword evidence="4" id="KW-0378">Hydrolase</keyword>
<dbReference type="Proteomes" id="UP000177325">
    <property type="component" value="Unassembled WGS sequence"/>
</dbReference>
<dbReference type="Gene3D" id="3.40.50.720">
    <property type="entry name" value="NAD(P)-binding Rossmann-like Domain"/>
    <property type="match status" value="1"/>
</dbReference>
<dbReference type="InterPro" id="IPR000672">
    <property type="entry name" value="THF_DH/CycHdrlase"/>
</dbReference>
<dbReference type="SUPFAM" id="SSF51735">
    <property type="entry name" value="NAD(P)-binding Rossmann-fold domains"/>
    <property type="match status" value="1"/>
</dbReference>
<dbReference type="InterPro" id="IPR020630">
    <property type="entry name" value="THF_DH/CycHdrlase_cat_dom"/>
</dbReference>
<keyword evidence="6" id="KW-0560">Oxidoreductase</keyword>
<evidence type="ECO:0000256" key="7">
    <source>
        <dbReference type="ARBA" id="ARBA00023167"/>
    </source>
</evidence>
<evidence type="ECO:0000256" key="5">
    <source>
        <dbReference type="ARBA" id="ARBA00022857"/>
    </source>
</evidence>
<evidence type="ECO:0000256" key="1">
    <source>
        <dbReference type="ARBA" id="ARBA00004777"/>
    </source>
</evidence>
<evidence type="ECO:0000259" key="10">
    <source>
        <dbReference type="Pfam" id="PF02882"/>
    </source>
</evidence>
<evidence type="ECO:0000313" key="11">
    <source>
        <dbReference type="EMBL" id="OGG84476.1"/>
    </source>
</evidence>
<evidence type="ECO:0000256" key="3">
    <source>
        <dbReference type="ARBA" id="ARBA00022755"/>
    </source>
</evidence>
<dbReference type="Pfam" id="PF00763">
    <property type="entry name" value="THF_DHG_CYH"/>
    <property type="match status" value="1"/>
</dbReference>
<dbReference type="AlphaFoldDB" id="A0A1F6FF45"/>